<feature type="transmembrane region" description="Helical" evidence="15">
    <location>
        <begin position="179"/>
        <end position="206"/>
    </location>
</feature>
<keyword evidence="5" id="KW-0597">Phosphoprotein</keyword>
<evidence type="ECO:0000256" key="3">
    <source>
        <dbReference type="ARBA" id="ARBA00012438"/>
    </source>
</evidence>
<dbReference type="GO" id="GO:0005524">
    <property type="term" value="F:ATP binding"/>
    <property type="evidence" value="ECO:0007669"/>
    <property type="project" value="UniProtKB-KW"/>
</dbReference>
<evidence type="ECO:0000256" key="7">
    <source>
        <dbReference type="ARBA" id="ARBA00022692"/>
    </source>
</evidence>
<dbReference type="InterPro" id="IPR011712">
    <property type="entry name" value="Sig_transdc_His_kin_sub3_dim/P"/>
</dbReference>
<keyword evidence="11 15" id="KW-1133">Transmembrane helix</keyword>
<accession>A0A498CEQ3</accession>
<evidence type="ECO:0000256" key="4">
    <source>
        <dbReference type="ARBA" id="ARBA00022475"/>
    </source>
</evidence>
<feature type="domain" description="Histidine kinase" evidence="16">
    <location>
        <begin position="360"/>
        <end position="549"/>
    </location>
</feature>
<comment type="subcellular location">
    <subcellularLocation>
        <location evidence="2">Cell membrane</location>
        <topology evidence="2">Multi-pass membrane protein</topology>
    </subcellularLocation>
</comment>
<proteinExistence type="predicted"/>
<dbReference type="OrthoDB" id="9797605at2"/>
<comment type="caution">
    <text evidence="17">The sequence shown here is derived from an EMBL/GenBank/DDBJ whole genome shotgun (WGS) entry which is preliminary data.</text>
</comment>
<evidence type="ECO:0000259" key="16">
    <source>
        <dbReference type="PROSITE" id="PS50109"/>
    </source>
</evidence>
<evidence type="ECO:0000313" key="18">
    <source>
        <dbReference type="Proteomes" id="UP000274786"/>
    </source>
</evidence>
<dbReference type="CDD" id="cd16917">
    <property type="entry name" value="HATPase_UhpB-NarQ-NarX-like"/>
    <property type="match status" value="1"/>
</dbReference>
<feature type="transmembrane region" description="Helical" evidence="15">
    <location>
        <begin position="257"/>
        <end position="280"/>
    </location>
</feature>
<feature type="region of interest" description="Disordered" evidence="14">
    <location>
        <begin position="13"/>
        <end position="35"/>
    </location>
</feature>
<keyword evidence="7 15" id="KW-0812">Transmembrane</keyword>
<keyword evidence="6" id="KW-0808">Transferase</keyword>
<feature type="transmembrane region" description="Helical" evidence="15">
    <location>
        <begin position="301"/>
        <end position="321"/>
    </location>
</feature>
<reference evidence="17 18" key="1">
    <citation type="submission" date="2018-10" db="EMBL/GenBank/DDBJ databases">
        <title>Comparative analysis of microorganisms from saline springs in Andes Mountain Range, Colombia.</title>
        <authorList>
            <person name="Rubin E."/>
        </authorList>
    </citation>
    <scope>NUCLEOTIDE SEQUENCE [LARGE SCALE GENOMIC DNA]</scope>
    <source>
        <strain evidence="17 18">USBA GBX 843</strain>
    </source>
</reference>
<keyword evidence="9 17" id="KW-0418">Kinase</keyword>
<comment type="catalytic activity">
    <reaction evidence="1">
        <text>ATP + protein L-histidine = ADP + protein N-phospho-L-histidine.</text>
        <dbReference type="EC" id="2.7.13.3"/>
    </reaction>
</comment>
<dbReference type="EC" id="2.7.13.3" evidence="3"/>
<evidence type="ECO:0000256" key="5">
    <source>
        <dbReference type="ARBA" id="ARBA00022553"/>
    </source>
</evidence>
<keyword evidence="4" id="KW-1003">Cell membrane</keyword>
<dbReference type="InterPro" id="IPR007895">
    <property type="entry name" value="MASE1"/>
</dbReference>
<dbReference type="Gene3D" id="1.20.5.1930">
    <property type="match status" value="1"/>
</dbReference>
<feature type="transmembrane region" description="Helical" evidence="15">
    <location>
        <begin position="218"/>
        <end position="237"/>
    </location>
</feature>
<dbReference type="Pfam" id="PF07730">
    <property type="entry name" value="HisKA_3"/>
    <property type="match status" value="1"/>
</dbReference>
<evidence type="ECO:0000313" key="17">
    <source>
        <dbReference type="EMBL" id="RLK56107.1"/>
    </source>
</evidence>
<evidence type="ECO:0000256" key="8">
    <source>
        <dbReference type="ARBA" id="ARBA00022741"/>
    </source>
</evidence>
<evidence type="ECO:0000256" key="15">
    <source>
        <dbReference type="SAM" id="Phobius"/>
    </source>
</evidence>
<evidence type="ECO:0000256" key="10">
    <source>
        <dbReference type="ARBA" id="ARBA00022840"/>
    </source>
</evidence>
<evidence type="ECO:0000256" key="12">
    <source>
        <dbReference type="ARBA" id="ARBA00023012"/>
    </source>
</evidence>
<dbReference type="InterPro" id="IPR005467">
    <property type="entry name" value="His_kinase_dom"/>
</dbReference>
<feature type="transmembrane region" description="Helical" evidence="15">
    <location>
        <begin position="40"/>
        <end position="60"/>
    </location>
</feature>
<dbReference type="GO" id="GO:0046983">
    <property type="term" value="F:protein dimerization activity"/>
    <property type="evidence" value="ECO:0007669"/>
    <property type="project" value="InterPro"/>
</dbReference>
<dbReference type="PANTHER" id="PTHR24421:SF10">
    <property type="entry name" value="NITRATE_NITRITE SENSOR PROTEIN NARQ"/>
    <property type="match status" value="1"/>
</dbReference>
<dbReference type="InterPro" id="IPR003594">
    <property type="entry name" value="HATPase_dom"/>
</dbReference>
<dbReference type="Pfam" id="PF05231">
    <property type="entry name" value="MASE1"/>
    <property type="match status" value="1"/>
</dbReference>
<dbReference type="SMART" id="SM00387">
    <property type="entry name" value="HATPase_c"/>
    <property type="match status" value="1"/>
</dbReference>
<dbReference type="PANTHER" id="PTHR24421">
    <property type="entry name" value="NITRATE/NITRITE SENSOR PROTEIN NARX-RELATED"/>
    <property type="match status" value="1"/>
</dbReference>
<protein>
    <recommendedName>
        <fullName evidence="3">histidine kinase</fullName>
        <ecNumber evidence="3">2.7.13.3</ecNumber>
    </recommendedName>
</protein>
<feature type="transmembrane region" description="Helical" evidence="15">
    <location>
        <begin position="146"/>
        <end position="167"/>
    </location>
</feature>
<dbReference type="AlphaFoldDB" id="A0A498CEQ3"/>
<dbReference type="SUPFAM" id="SSF55874">
    <property type="entry name" value="ATPase domain of HSP90 chaperone/DNA topoisomerase II/histidine kinase"/>
    <property type="match status" value="1"/>
</dbReference>
<evidence type="ECO:0000256" key="1">
    <source>
        <dbReference type="ARBA" id="ARBA00000085"/>
    </source>
</evidence>
<keyword evidence="8" id="KW-0547">Nucleotide-binding</keyword>
<evidence type="ECO:0000256" key="6">
    <source>
        <dbReference type="ARBA" id="ARBA00022679"/>
    </source>
</evidence>
<evidence type="ECO:0000256" key="11">
    <source>
        <dbReference type="ARBA" id="ARBA00022989"/>
    </source>
</evidence>
<evidence type="ECO:0000256" key="14">
    <source>
        <dbReference type="SAM" id="MobiDB-lite"/>
    </source>
</evidence>
<name>A0A498CEQ3_9GAMM</name>
<keyword evidence="12" id="KW-0902">Two-component regulatory system</keyword>
<dbReference type="InterPro" id="IPR050482">
    <property type="entry name" value="Sensor_HK_TwoCompSys"/>
</dbReference>
<dbReference type="Proteomes" id="UP000274786">
    <property type="component" value="Unassembled WGS sequence"/>
</dbReference>
<feature type="transmembrane region" description="Helical" evidence="15">
    <location>
        <begin position="116"/>
        <end position="134"/>
    </location>
</feature>
<sequence>MPVIATVTHIAPVDSSTDIPPDDLGNTPPSTRTSPGLRSALTQVLPLLLGCLLGQLLPTLAQIPGFRLHVLWIPGPLLLGWLLFTPRAQWRTCVLAACAGTALAFVLVPFVALPRLLASAGEFALVIAAAWLLLRWRGERAPLEGYREIGLFVLLGCLIVPGCVAWWQALLFAGGPPGLAPGAMFTLMLCSSVSYLLIVSAVVNLARVLQTPERRNGWRWRTLAVALCLLGVLGLAWGVDWRDGVITPLLVLVPIPLLVWALIVFGVTGASIAMVIVALLGMQLSMEGMGPFAFWTPDRNLITAQAWTLGTGCALLFLGALSEQKLSNHLKLQQAYRRLGEVTGRMLVVQEEERTRIARDLHDDVNQSLAAISICLSALRNQIPDAERRSVVELQEQLLTVSNDIRSISHELHPSILRFTGLASALDAFCIKRNARGALRVRCRIETPPRLSDEQELSLFRIVQEAVNNVDKHARASTAHVLVAVRGEQLLLRVDDDGVGMPAPSGTPPAPGLGMISMEERARLLGGTLEVSASPLGGTRVEVRFPLGDAAVDLPPLRAALHQ</sequence>
<gene>
    <name evidence="17" type="ORF">BCL79_0481</name>
</gene>
<dbReference type="InterPro" id="IPR036890">
    <property type="entry name" value="HATPase_C_sf"/>
</dbReference>
<organism evidence="17 18">
    <name type="scientific">Stenotrophomonas rhizophila</name>
    <dbReference type="NCBI Taxonomy" id="216778"/>
    <lineage>
        <taxon>Bacteria</taxon>
        <taxon>Pseudomonadati</taxon>
        <taxon>Pseudomonadota</taxon>
        <taxon>Gammaproteobacteria</taxon>
        <taxon>Lysobacterales</taxon>
        <taxon>Lysobacteraceae</taxon>
        <taxon>Stenotrophomonas</taxon>
    </lineage>
</organism>
<dbReference type="GO" id="GO:0005886">
    <property type="term" value="C:plasma membrane"/>
    <property type="evidence" value="ECO:0007669"/>
    <property type="project" value="UniProtKB-SubCell"/>
</dbReference>
<dbReference type="Gene3D" id="3.30.565.10">
    <property type="entry name" value="Histidine kinase-like ATPase, C-terminal domain"/>
    <property type="match status" value="1"/>
</dbReference>
<evidence type="ECO:0000256" key="2">
    <source>
        <dbReference type="ARBA" id="ARBA00004651"/>
    </source>
</evidence>
<feature type="transmembrane region" description="Helical" evidence="15">
    <location>
        <begin position="66"/>
        <end position="85"/>
    </location>
</feature>
<evidence type="ECO:0000256" key="9">
    <source>
        <dbReference type="ARBA" id="ARBA00022777"/>
    </source>
</evidence>
<dbReference type="RefSeq" id="WP_147433835.1">
    <property type="nucleotide sequence ID" value="NZ_RCDC01000004.1"/>
</dbReference>
<dbReference type="PROSITE" id="PS50109">
    <property type="entry name" value="HIS_KIN"/>
    <property type="match status" value="1"/>
</dbReference>
<dbReference type="GO" id="GO:0000155">
    <property type="term" value="F:phosphorelay sensor kinase activity"/>
    <property type="evidence" value="ECO:0007669"/>
    <property type="project" value="InterPro"/>
</dbReference>
<dbReference type="EMBL" id="RCDC01000004">
    <property type="protein sequence ID" value="RLK56107.1"/>
    <property type="molecule type" value="Genomic_DNA"/>
</dbReference>
<dbReference type="Pfam" id="PF02518">
    <property type="entry name" value="HATPase_c"/>
    <property type="match status" value="1"/>
</dbReference>
<keyword evidence="10" id="KW-0067">ATP-binding</keyword>
<evidence type="ECO:0000256" key="13">
    <source>
        <dbReference type="ARBA" id="ARBA00023136"/>
    </source>
</evidence>
<keyword evidence="13 15" id="KW-0472">Membrane</keyword>
<feature type="transmembrane region" description="Helical" evidence="15">
    <location>
        <begin position="92"/>
        <end position="110"/>
    </location>
</feature>